<keyword evidence="3" id="KW-0479">Metal-binding</keyword>
<evidence type="ECO:0000256" key="5">
    <source>
        <dbReference type="ARBA" id="ARBA00022840"/>
    </source>
</evidence>
<keyword evidence="5" id="KW-0067">ATP-binding</keyword>
<organism evidence="8 9">
    <name type="scientific">Candidatus Erysipelatoclostridium merdavium</name>
    <dbReference type="NCBI Taxonomy" id="2838566"/>
    <lineage>
        <taxon>Bacteria</taxon>
        <taxon>Bacillati</taxon>
        <taxon>Bacillota</taxon>
        <taxon>Erysipelotrichia</taxon>
        <taxon>Erysipelotrichales</taxon>
        <taxon>Erysipelotrichales incertae sedis</taxon>
    </lineage>
</organism>
<comment type="caution">
    <text evidence="8">The sequence shown here is derived from an EMBL/GenBank/DDBJ whole genome shotgun (WGS) entry which is preliminary data.</text>
</comment>
<dbReference type="GO" id="GO:0004326">
    <property type="term" value="F:tetrahydrofolylpolyglutamate synthase activity"/>
    <property type="evidence" value="ECO:0007669"/>
    <property type="project" value="InterPro"/>
</dbReference>
<dbReference type="EMBL" id="DXET01000255">
    <property type="protein sequence ID" value="HIX82576.1"/>
    <property type="molecule type" value="Genomic_DNA"/>
</dbReference>
<dbReference type="GO" id="GO:0008841">
    <property type="term" value="F:dihydrofolate synthase activity"/>
    <property type="evidence" value="ECO:0007669"/>
    <property type="project" value="TreeGrafter"/>
</dbReference>
<evidence type="ECO:0000256" key="2">
    <source>
        <dbReference type="ARBA" id="ARBA00022598"/>
    </source>
</evidence>
<keyword evidence="2" id="KW-0436">Ligase</keyword>
<comment type="similarity">
    <text evidence="1">Belongs to the folylpolyglutamate synthase family.</text>
</comment>
<keyword evidence="6" id="KW-0460">Magnesium</keyword>
<reference evidence="8" key="1">
    <citation type="journal article" date="2021" name="PeerJ">
        <title>Extensive microbial diversity within the chicken gut microbiome revealed by metagenomics and culture.</title>
        <authorList>
            <person name="Gilroy R."/>
            <person name="Ravi A."/>
            <person name="Getino M."/>
            <person name="Pursley I."/>
            <person name="Horton D.L."/>
            <person name="Alikhan N.F."/>
            <person name="Baker D."/>
            <person name="Gharbi K."/>
            <person name="Hall N."/>
            <person name="Watson M."/>
            <person name="Adriaenssens E.M."/>
            <person name="Foster-Nyarko E."/>
            <person name="Jarju S."/>
            <person name="Secka A."/>
            <person name="Antonio M."/>
            <person name="Oren A."/>
            <person name="Chaudhuri R.R."/>
            <person name="La Ragione R."/>
            <person name="Hildebrand F."/>
            <person name="Pallen M.J."/>
        </authorList>
    </citation>
    <scope>NUCLEOTIDE SEQUENCE</scope>
    <source>
        <strain evidence="8">ChiGjej1B1-14440</strain>
    </source>
</reference>
<dbReference type="SUPFAM" id="SSF53244">
    <property type="entry name" value="MurD-like peptide ligases, peptide-binding domain"/>
    <property type="match status" value="1"/>
</dbReference>
<name>A0A9D1XNR8_9FIRM</name>
<dbReference type="InterPro" id="IPR036615">
    <property type="entry name" value="Mur_ligase_C_dom_sf"/>
</dbReference>
<dbReference type="NCBIfam" id="TIGR01499">
    <property type="entry name" value="folC"/>
    <property type="match status" value="1"/>
</dbReference>
<proteinExistence type="inferred from homology"/>
<evidence type="ECO:0000313" key="8">
    <source>
        <dbReference type="EMBL" id="HIX82576.1"/>
    </source>
</evidence>
<evidence type="ECO:0000256" key="3">
    <source>
        <dbReference type="ARBA" id="ARBA00022723"/>
    </source>
</evidence>
<dbReference type="SUPFAM" id="SSF53623">
    <property type="entry name" value="MurD-like peptide ligases, catalytic domain"/>
    <property type="match status" value="1"/>
</dbReference>
<gene>
    <name evidence="8" type="ORF">H9980_11505</name>
</gene>
<dbReference type="AlphaFoldDB" id="A0A9D1XNR8"/>
<dbReference type="InterPro" id="IPR018109">
    <property type="entry name" value="Folylpolyglutamate_synth_CS"/>
</dbReference>
<dbReference type="PANTHER" id="PTHR11136">
    <property type="entry name" value="FOLYLPOLYGLUTAMATE SYNTHASE-RELATED"/>
    <property type="match status" value="1"/>
</dbReference>
<evidence type="ECO:0000256" key="4">
    <source>
        <dbReference type="ARBA" id="ARBA00022741"/>
    </source>
</evidence>
<dbReference type="GO" id="GO:0005524">
    <property type="term" value="F:ATP binding"/>
    <property type="evidence" value="ECO:0007669"/>
    <property type="project" value="UniProtKB-KW"/>
</dbReference>
<evidence type="ECO:0000313" key="9">
    <source>
        <dbReference type="Proteomes" id="UP000886724"/>
    </source>
</evidence>
<dbReference type="PROSITE" id="PS01012">
    <property type="entry name" value="FOLYLPOLYGLU_SYNT_2"/>
    <property type="match status" value="1"/>
</dbReference>
<dbReference type="PIRSF" id="PIRSF001563">
    <property type="entry name" value="Folylpolyglu_synth"/>
    <property type="match status" value="1"/>
</dbReference>
<dbReference type="Proteomes" id="UP000886724">
    <property type="component" value="Unassembled WGS sequence"/>
</dbReference>
<evidence type="ECO:0000256" key="6">
    <source>
        <dbReference type="ARBA" id="ARBA00022842"/>
    </source>
</evidence>
<feature type="domain" description="Mur ligase central" evidence="7">
    <location>
        <begin position="54"/>
        <end position="197"/>
    </location>
</feature>
<evidence type="ECO:0000256" key="1">
    <source>
        <dbReference type="ARBA" id="ARBA00008276"/>
    </source>
</evidence>
<dbReference type="PANTHER" id="PTHR11136:SF0">
    <property type="entry name" value="DIHYDROFOLATE SYNTHETASE-RELATED"/>
    <property type="match status" value="1"/>
</dbReference>
<dbReference type="Gene3D" id="3.90.190.20">
    <property type="entry name" value="Mur ligase, C-terminal domain"/>
    <property type="match status" value="1"/>
</dbReference>
<dbReference type="InterPro" id="IPR001645">
    <property type="entry name" value="Folylpolyglutamate_synth"/>
</dbReference>
<reference evidence="8" key="2">
    <citation type="submission" date="2021-04" db="EMBL/GenBank/DDBJ databases">
        <authorList>
            <person name="Gilroy R."/>
        </authorList>
    </citation>
    <scope>NUCLEOTIDE SEQUENCE</scope>
    <source>
        <strain evidence="8">ChiGjej1B1-14440</strain>
    </source>
</reference>
<keyword evidence="4" id="KW-0547">Nucleotide-binding</keyword>
<dbReference type="Pfam" id="PF08245">
    <property type="entry name" value="Mur_ligase_M"/>
    <property type="match status" value="1"/>
</dbReference>
<dbReference type="InterPro" id="IPR036565">
    <property type="entry name" value="Mur-like_cat_sf"/>
</dbReference>
<dbReference type="GO" id="GO:0005737">
    <property type="term" value="C:cytoplasm"/>
    <property type="evidence" value="ECO:0007669"/>
    <property type="project" value="TreeGrafter"/>
</dbReference>
<sequence length="395" mass="44852">MALSQSIGKLKTFKEIDEALVYIESKRAKRTLDQFKSTIKKYGFNVNQKNMIHIAGTNGKGSTTNYLKEILMAHGYNVGTFTSPYLICHNDRICINGKMIDDDRLLKIINELVPIIENDQLSMFEIDTLIMLKYFNESDLDFRIIETGIGGLNDKTNVITSRCSAITNIGYDHQFMLGDTLEKIAVHKAGIIKDNQKCYTTEKDPGLLNIFEDVCNLKRSELIKVAVQCDYQYPYVFTCLNQQYVLKNCGSYQVANASLAITIANDLIELKPSLLQQALNKASWPGRFEKIDKVYLDGAHNVDGIKSLIKTLIDQNIDDVLIIFSALQDKDTKIMKDLLCRYSIIEASFDDERLKSDAPDFKKVLKDNWNDHKNIVVTGSLHFISAVRKYLVAKK</sequence>
<evidence type="ECO:0000259" key="7">
    <source>
        <dbReference type="Pfam" id="PF08245"/>
    </source>
</evidence>
<protein>
    <recommendedName>
        <fullName evidence="7">Mur ligase central domain-containing protein</fullName>
    </recommendedName>
</protein>
<accession>A0A9D1XNR8</accession>
<dbReference type="GO" id="GO:0046872">
    <property type="term" value="F:metal ion binding"/>
    <property type="evidence" value="ECO:0007669"/>
    <property type="project" value="UniProtKB-KW"/>
</dbReference>
<dbReference type="InterPro" id="IPR013221">
    <property type="entry name" value="Mur_ligase_cen"/>
</dbReference>
<dbReference type="Gene3D" id="3.40.1190.10">
    <property type="entry name" value="Mur-like, catalytic domain"/>
    <property type="match status" value="1"/>
</dbReference>